<accession>X1QQW6</accession>
<reference evidence="1" key="1">
    <citation type="journal article" date="2014" name="Front. Microbiol.">
        <title>High frequency of phylogenetically diverse reductive dehalogenase-homologous genes in deep subseafloor sedimentary metagenomes.</title>
        <authorList>
            <person name="Kawai M."/>
            <person name="Futagami T."/>
            <person name="Toyoda A."/>
            <person name="Takaki Y."/>
            <person name="Nishi S."/>
            <person name="Hori S."/>
            <person name="Arai W."/>
            <person name="Tsubouchi T."/>
            <person name="Morono Y."/>
            <person name="Uchiyama I."/>
            <person name="Ito T."/>
            <person name="Fujiyama A."/>
            <person name="Inagaki F."/>
            <person name="Takami H."/>
        </authorList>
    </citation>
    <scope>NUCLEOTIDE SEQUENCE</scope>
    <source>
        <strain evidence="1">Expedition CK06-06</strain>
    </source>
</reference>
<dbReference type="AlphaFoldDB" id="X1QQW6"/>
<name>X1QQW6_9ZZZZ</name>
<proteinExistence type="predicted"/>
<comment type="caution">
    <text evidence="1">The sequence shown here is derived from an EMBL/GenBank/DDBJ whole genome shotgun (WGS) entry which is preliminary data.</text>
</comment>
<sequence length="41" mass="5035">WNKHKRYDFLLYNCYVEVKPELACFLKVLFRDIKDLNISKA</sequence>
<feature type="non-terminal residue" evidence="1">
    <location>
        <position position="1"/>
    </location>
</feature>
<dbReference type="EMBL" id="BARV01041716">
    <property type="protein sequence ID" value="GAI53355.1"/>
    <property type="molecule type" value="Genomic_DNA"/>
</dbReference>
<gene>
    <name evidence="1" type="ORF">S06H3_63031</name>
</gene>
<organism evidence="1">
    <name type="scientific">marine sediment metagenome</name>
    <dbReference type="NCBI Taxonomy" id="412755"/>
    <lineage>
        <taxon>unclassified sequences</taxon>
        <taxon>metagenomes</taxon>
        <taxon>ecological metagenomes</taxon>
    </lineage>
</organism>
<protein>
    <submittedName>
        <fullName evidence="1">Uncharacterized protein</fullName>
    </submittedName>
</protein>
<evidence type="ECO:0000313" key="1">
    <source>
        <dbReference type="EMBL" id="GAI53355.1"/>
    </source>
</evidence>